<evidence type="ECO:0000313" key="1">
    <source>
        <dbReference type="EMBL" id="QJA48393.1"/>
    </source>
</evidence>
<dbReference type="EMBL" id="MT144082">
    <property type="protein sequence ID" value="QJA48393.1"/>
    <property type="molecule type" value="Genomic_DNA"/>
</dbReference>
<evidence type="ECO:0000313" key="2">
    <source>
        <dbReference type="EMBL" id="QJH96964.1"/>
    </source>
</evidence>
<dbReference type="EMBL" id="MT144668">
    <property type="protein sequence ID" value="QJH96964.1"/>
    <property type="molecule type" value="Genomic_DNA"/>
</dbReference>
<dbReference type="AlphaFoldDB" id="A0A6H1ZKE1"/>
<gene>
    <name evidence="1" type="ORF">TM448A00932_0021</name>
    <name evidence="2" type="ORF">TM448B00884_0015</name>
</gene>
<name>A0A6H1ZKE1_9ZZZZ</name>
<protein>
    <submittedName>
        <fullName evidence="1">Uncharacterized protein</fullName>
    </submittedName>
</protein>
<proteinExistence type="predicted"/>
<organism evidence="1">
    <name type="scientific">viral metagenome</name>
    <dbReference type="NCBI Taxonomy" id="1070528"/>
    <lineage>
        <taxon>unclassified sequences</taxon>
        <taxon>metagenomes</taxon>
        <taxon>organismal metagenomes</taxon>
    </lineage>
</organism>
<sequence length="112" mass="12668">MPEEESYGDFKRRMIREKGIKLIEESKDVKIIEEERKGLSYEGIYAIKTGKKIKKFRFQPYGSPGETIEVLGDEIVQLGIREEASGDGIAGDTLIFKLPKEFDIIVIALGDD</sequence>
<reference evidence="1" key="1">
    <citation type="submission" date="2020-03" db="EMBL/GenBank/DDBJ databases">
        <title>The deep terrestrial virosphere.</title>
        <authorList>
            <person name="Holmfeldt K."/>
            <person name="Nilsson E."/>
            <person name="Simone D."/>
            <person name="Lopez-Fernandez M."/>
            <person name="Wu X."/>
            <person name="de Brujin I."/>
            <person name="Lundin D."/>
            <person name="Andersson A."/>
            <person name="Bertilsson S."/>
            <person name="Dopson M."/>
        </authorList>
    </citation>
    <scope>NUCLEOTIDE SEQUENCE</scope>
    <source>
        <strain evidence="1">TM448A00932</strain>
        <strain evidence="2">TM448B00884</strain>
    </source>
</reference>
<accession>A0A6H1ZKE1</accession>